<dbReference type="InterPro" id="IPR027417">
    <property type="entry name" value="P-loop_NTPase"/>
</dbReference>
<name>A8MF94_ALKOO</name>
<dbReference type="Proteomes" id="UP000000269">
    <property type="component" value="Chromosome"/>
</dbReference>
<dbReference type="Gene3D" id="3.40.50.300">
    <property type="entry name" value="P-loop containing nucleotide triphosphate hydrolases"/>
    <property type="match status" value="2"/>
</dbReference>
<evidence type="ECO:0000313" key="1">
    <source>
        <dbReference type="EMBL" id="ABW18763.1"/>
    </source>
</evidence>
<dbReference type="EMBL" id="CP000853">
    <property type="protein sequence ID" value="ABW18763.1"/>
    <property type="molecule type" value="Genomic_DNA"/>
</dbReference>
<dbReference type="SUPFAM" id="SSF52540">
    <property type="entry name" value="P-loop containing nucleoside triphosphate hydrolases"/>
    <property type="match status" value="2"/>
</dbReference>
<dbReference type="RefSeq" id="WP_012159075.1">
    <property type="nucleotide sequence ID" value="NC_009922.1"/>
</dbReference>
<evidence type="ECO:0000313" key="2">
    <source>
        <dbReference type="Proteomes" id="UP000000269"/>
    </source>
</evidence>
<dbReference type="HOGENOM" id="CLU_063820_0_0_9"/>
<organism evidence="1 2">
    <name type="scientific">Alkaliphilus oremlandii (strain OhILAs)</name>
    <name type="common">Clostridium oremlandii (strain OhILAs)</name>
    <dbReference type="NCBI Taxonomy" id="350688"/>
    <lineage>
        <taxon>Bacteria</taxon>
        <taxon>Bacillati</taxon>
        <taxon>Bacillota</taxon>
        <taxon>Clostridia</taxon>
        <taxon>Peptostreptococcales</taxon>
        <taxon>Natronincolaceae</taxon>
        <taxon>Alkaliphilus</taxon>
    </lineage>
</organism>
<dbReference type="STRING" id="350688.Clos_1217"/>
<dbReference type="AlphaFoldDB" id="A8MF94"/>
<sequence>MGRKGHIKKLLPGGNTSVGFYSYFQYIIDSKEARKIYYIKGGSGVGKSYMMKKIGYELIENGIDVEFHHCSAEPDSIDALVIPSIKVVLVDGTSPHMDDPRYPGVTGVTVNLGEFINEEELRKSKDHIISAVETNKNIYIRIYKYLAAAKIIHDDIEWIHGYAMDFNEVNKETDNLIEKYLMHIAAKNRIGKERHLFGSAYTLKGKIDFAETYIGMVEKIIYIEGEDGTGKSTLLERLMNTAVTKGYDVEVYHEPLVPQKIESICIPELNLAFTTNHKFADDEKINLNQYMDQEKLRKYEEELAYSKEVFEQLLNHVYTNLYKTNAVHDEIEKYYLPHIDHEGTNRIREKILEEINFFMKEIQS</sequence>
<reference evidence="2" key="1">
    <citation type="submission" date="2007-10" db="EMBL/GenBank/DDBJ databases">
        <title>Complete genome of Alkaliphilus oremlandii OhILAs.</title>
        <authorList>
            <person name="Copeland A."/>
            <person name="Lucas S."/>
            <person name="Lapidus A."/>
            <person name="Barry K."/>
            <person name="Detter J.C."/>
            <person name="Glavina del Rio T."/>
            <person name="Hammon N."/>
            <person name="Israni S."/>
            <person name="Dalin E."/>
            <person name="Tice H."/>
            <person name="Pitluck S."/>
            <person name="Chain P."/>
            <person name="Malfatti S."/>
            <person name="Shin M."/>
            <person name="Vergez L."/>
            <person name="Schmutz J."/>
            <person name="Larimer F."/>
            <person name="Land M."/>
            <person name="Hauser L."/>
            <person name="Kyrpides N."/>
            <person name="Mikhailova N."/>
            <person name="Stolz J.F."/>
            <person name="Dawson A."/>
            <person name="Fisher E."/>
            <person name="Crable B."/>
            <person name="Perera E."/>
            <person name="Lisak J."/>
            <person name="Ranganathan M."/>
            <person name="Basu P."/>
            <person name="Richardson P."/>
        </authorList>
    </citation>
    <scope>NUCLEOTIDE SEQUENCE [LARGE SCALE GENOMIC DNA]</scope>
    <source>
        <strain evidence="2">OhILAs</strain>
    </source>
</reference>
<dbReference type="OrthoDB" id="9781752at2"/>
<dbReference type="KEGG" id="aoe:Clos_1217"/>
<accession>A8MF94</accession>
<gene>
    <name evidence="1" type="ordered locus">Clos_1217</name>
</gene>
<keyword evidence="2" id="KW-1185">Reference proteome</keyword>
<protein>
    <submittedName>
        <fullName evidence="1">ATPase</fullName>
    </submittedName>
</protein>
<dbReference type="eggNOG" id="COG1763">
    <property type="taxonomic scope" value="Bacteria"/>
</dbReference>
<proteinExistence type="predicted"/>